<dbReference type="RefSeq" id="XP_062648003.1">
    <property type="nucleotide sequence ID" value="XM_062794610.1"/>
</dbReference>
<reference evidence="2" key="2">
    <citation type="submission" date="2023-05" db="EMBL/GenBank/DDBJ databases">
        <authorList>
            <consortium name="Lawrence Berkeley National Laboratory"/>
            <person name="Steindorff A."/>
            <person name="Hensen N."/>
            <person name="Bonometti L."/>
            <person name="Westerberg I."/>
            <person name="Brannstrom I.O."/>
            <person name="Guillou S."/>
            <person name="Cros-Aarteil S."/>
            <person name="Calhoun S."/>
            <person name="Haridas S."/>
            <person name="Kuo A."/>
            <person name="Mondo S."/>
            <person name="Pangilinan J."/>
            <person name="Riley R."/>
            <person name="Labutti K."/>
            <person name="Andreopoulos B."/>
            <person name="Lipzen A."/>
            <person name="Chen C."/>
            <person name="Yanf M."/>
            <person name="Daum C."/>
            <person name="Ng V."/>
            <person name="Clum A."/>
            <person name="Ohm R."/>
            <person name="Martin F."/>
            <person name="Silar P."/>
            <person name="Natvig D."/>
            <person name="Lalanne C."/>
            <person name="Gautier V."/>
            <person name="Ament-Velasquez S.L."/>
            <person name="Kruys A."/>
            <person name="Hutchinson M.I."/>
            <person name="Powell A.J."/>
            <person name="Barry K."/>
            <person name="Miller A.N."/>
            <person name="Grigoriev I.V."/>
            <person name="Debuchy R."/>
            <person name="Gladieux P."/>
            <person name="Thoren M.H."/>
            <person name="Johannesson H."/>
        </authorList>
    </citation>
    <scope>NUCLEOTIDE SEQUENCE</scope>
    <source>
        <strain evidence="2">CBS 731.68</strain>
    </source>
</reference>
<accession>A0AAN6U0M7</accession>
<dbReference type="Gene3D" id="1.10.405.20">
    <property type="match status" value="1"/>
</dbReference>
<evidence type="ECO:0000313" key="2">
    <source>
        <dbReference type="EMBL" id="KAK4124232.1"/>
    </source>
</evidence>
<organism evidence="2 3">
    <name type="scientific">Parathielavia appendiculata</name>
    <dbReference type="NCBI Taxonomy" id="2587402"/>
    <lineage>
        <taxon>Eukaryota</taxon>
        <taxon>Fungi</taxon>
        <taxon>Dikarya</taxon>
        <taxon>Ascomycota</taxon>
        <taxon>Pezizomycotina</taxon>
        <taxon>Sordariomycetes</taxon>
        <taxon>Sordariomycetidae</taxon>
        <taxon>Sordariales</taxon>
        <taxon>Chaetomiaceae</taxon>
        <taxon>Parathielavia</taxon>
    </lineage>
</organism>
<dbReference type="Gene3D" id="3.50.50.60">
    <property type="entry name" value="FAD/NAD(P)-binding domain"/>
    <property type="match status" value="1"/>
</dbReference>
<protein>
    <submittedName>
        <fullName evidence="2">Uncharacterized protein</fullName>
    </submittedName>
</protein>
<reference evidence="2" key="1">
    <citation type="journal article" date="2023" name="Mol. Phylogenet. Evol.">
        <title>Genome-scale phylogeny and comparative genomics of the fungal order Sordariales.</title>
        <authorList>
            <person name="Hensen N."/>
            <person name="Bonometti L."/>
            <person name="Westerberg I."/>
            <person name="Brannstrom I.O."/>
            <person name="Guillou S."/>
            <person name="Cros-Aarteil S."/>
            <person name="Calhoun S."/>
            <person name="Haridas S."/>
            <person name="Kuo A."/>
            <person name="Mondo S."/>
            <person name="Pangilinan J."/>
            <person name="Riley R."/>
            <person name="LaButti K."/>
            <person name="Andreopoulos B."/>
            <person name="Lipzen A."/>
            <person name="Chen C."/>
            <person name="Yan M."/>
            <person name="Daum C."/>
            <person name="Ng V."/>
            <person name="Clum A."/>
            <person name="Steindorff A."/>
            <person name="Ohm R.A."/>
            <person name="Martin F."/>
            <person name="Silar P."/>
            <person name="Natvig D.O."/>
            <person name="Lalanne C."/>
            <person name="Gautier V."/>
            <person name="Ament-Velasquez S.L."/>
            <person name="Kruys A."/>
            <person name="Hutchinson M.I."/>
            <person name="Powell A.J."/>
            <person name="Barry K."/>
            <person name="Miller A.N."/>
            <person name="Grigoriev I.V."/>
            <person name="Debuchy R."/>
            <person name="Gladieux P."/>
            <person name="Hiltunen Thoren M."/>
            <person name="Johannesson H."/>
        </authorList>
    </citation>
    <scope>NUCLEOTIDE SEQUENCE</scope>
    <source>
        <strain evidence="2">CBS 731.68</strain>
    </source>
</reference>
<proteinExistence type="predicted"/>
<dbReference type="AlphaFoldDB" id="A0AAN6U0M7"/>
<feature type="signal peptide" evidence="1">
    <location>
        <begin position="1"/>
        <end position="18"/>
    </location>
</feature>
<dbReference type="Pfam" id="PF13450">
    <property type="entry name" value="NAD_binding_8"/>
    <property type="match status" value="1"/>
</dbReference>
<dbReference type="InterPro" id="IPR036188">
    <property type="entry name" value="FAD/NAD-bd_sf"/>
</dbReference>
<gene>
    <name evidence="2" type="ORF">N657DRAFT_655535</name>
</gene>
<feature type="chain" id="PRO_5043008761" evidence="1">
    <location>
        <begin position="19"/>
        <end position="390"/>
    </location>
</feature>
<keyword evidence="3" id="KW-1185">Reference proteome</keyword>
<name>A0AAN6U0M7_9PEZI</name>
<dbReference type="Proteomes" id="UP001302602">
    <property type="component" value="Unassembled WGS sequence"/>
</dbReference>
<evidence type="ECO:0000313" key="3">
    <source>
        <dbReference type="Proteomes" id="UP001302602"/>
    </source>
</evidence>
<keyword evidence="1" id="KW-0732">Signal</keyword>
<dbReference type="SUPFAM" id="SSF51905">
    <property type="entry name" value="FAD/NAD(P)-binding domain"/>
    <property type="match status" value="1"/>
</dbReference>
<dbReference type="Gene3D" id="3.30.70.1990">
    <property type="match status" value="1"/>
</dbReference>
<dbReference type="GeneID" id="87831379"/>
<dbReference type="EMBL" id="MU853227">
    <property type="protein sequence ID" value="KAK4124232.1"/>
    <property type="molecule type" value="Genomic_DNA"/>
</dbReference>
<evidence type="ECO:0000256" key="1">
    <source>
        <dbReference type="SAM" id="SignalP"/>
    </source>
</evidence>
<sequence length="390" mass="43180">MRFATINWALTFSGTTAAVRNPNAFQAEDIIGRDVVILGGGATGTYAAVQLRRQGHTVALVEQNSRLEGRAPTVYLPKVGYITYGVEGYFNNGMTKEFFALLDVDYESLLPGSWASKHIDSRSGKRIWPGSDILTTAVAAVRYRTAIGEFDYLATGAYCLPGRGPRSAPPPVPRICREAQPPRRYRLIFTFAQNVGNILDTPLLCVIMDFSISQIDAPLEGSYIRPKNGTNANTILYNSTAAQITRDPSDVQAMKLLVAYHPTLPKLTGFDLGVEETALFSKWTYKSYYAAALRVPSLPDGFNLLNTYPENQPGGTPTTPFQWALEYSGANFTEAEARQMLVTFVSHSPETLMVHVDEMREGFYNKPYGLQDYSTVLWNYTVSIINMMGL</sequence>
<comment type="caution">
    <text evidence="2">The sequence shown here is derived from an EMBL/GenBank/DDBJ whole genome shotgun (WGS) entry which is preliminary data.</text>
</comment>